<name>A0A0A9CBS4_ARUDO</name>
<sequence length="34" mass="4098">MHSINKEKKNINKIWLVRIVWDKGAMSCTNRLRN</sequence>
<reference evidence="1" key="2">
    <citation type="journal article" date="2015" name="Data Brief">
        <title>Shoot transcriptome of the giant reed, Arundo donax.</title>
        <authorList>
            <person name="Barrero R.A."/>
            <person name="Guerrero F.D."/>
            <person name="Moolhuijzen P."/>
            <person name="Goolsby J.A."/>
            <person name="Tidwell J."/>
            <person name="Bellgard S.E."/>
            <person name="Bellgard M.I."/>
        </authorList>
    </citation>
    <scope>NUCLEOTIDE SEQUENCE</scope>
    <source>
        <tissue evidence="1">Shoot tissue taken approximately 20 cm above the soil surface</tissue>
    </source>
</reference>
<dbReference type="AlphaFoldDB" id="A0A0A9CBS4"/>
<protein>
    <submittedName>
        <fullName evidence="1">Uncharacterized protein</fullName>
    </submittedName>
</protein>
<reference evidence="1" key="1">
    <citation type="submission" date="2014-09" db="EMBL/GenBank/DDBJ databases">
        <authorList>
            <person name="Magalhaes I.L.F."/>
            <person name="Oliveira U."/>
            <person name="Santos F.R."/>
            <person name="Vidigal T.H.D.A."/>
            <person name="Brescovit A.D."/>
            <person name="Santos A.J."/>
        </authorList>
    </citation>
    <scope>NUCLEOTIDE SEQUENCE</scope>
    <source>
        <tissue evidence="1">Shoot tissue taken approximately 20 cm above the soil surface</tissue>
    </source>
</reference>
<dbReference type="EMBL" id="GBRH01224146">
    <property type="protein sequence ID" value="JAD73749.1"/>
    <property type="molecule type" value="Transcribed_RNA"/>
</dbReference>
<accession>A0A0A9CBS4</accession>
<proteinExistence type="predicted"/>
<evidence type="ECO:0000313" key="1">
    <source>
        <dbReference type="EMBL" id="JAD73749.1"/>
    </source>
</evidence>
<organism evidence="1">
    <name type="scientific">Arundo donax</name>
    <name type="common">Giant reed</name>
    <name type="synonym">Donax arundinaceus</name>
    <dbReference type="NCBI Taxonomy" id="35708"/>
    <lineage>
        <taxon>Eukaryota</taxon>
        <taxon>Viridiplantae</taxon>
        <taxon>Streptophyta</taxon>
        <taxon>Embryophyta</taxon>
        <taxon>Tracheophyta</taxon>
        <taxon>Spermatophyta</taxon>
        <taxon>Magnoliopsida</taxon>
        <taxon>Liliopsida</taxon>
        <taxon>Poales</taxon>
        <taxon>Poaceae</taxon>
        <taxon>PACMAD clade</taxon>
        <taxon>Arundinoideae</taxon>
        <taxon>Arundineae</taxon>
        <taxon>Arundo</taxon>
    </lineage>
</organism>